<evidence type="ECO:0000313" key="3">
    <source>
        <dbReference type="Proteomes" id="UP000247498"/>
    </source>
</evidence>
<dbReference type="OrthoDB" id="413408at2759"/>
<accession>A0A2V0PD95</accession>
<evidence type="ECO:0000313" key="2">
    <source>
        <dbReference type="EMBL" id="GBF95137.1"/>
    </source>
</evidence>
<feature type="region of interest" description="Disordered" evidence="1">
    <location>
        <begin position="282"/>
        <end position="304"/>
    </location>
</feature>
<dbReference type="EMBL" id="BDRX01000060">
    <property type="protein sequence ID" value="GBF95137.1"/>
    <property type="molecule type" value="Genomic_DNA"/>
</dbReference>
<sequence length="794" mass="79807">MLRATRGAGLLAAWARVLQRQRREAGPWALSDLAAAIYSPGDAGPAAGAAAGAALSTSAAAAAAALPRRPRGAARLDGGADDADGWDSAAHPPRKRRAEAVAVSGAVLRLERAGGLAAPRGGGDGGGPLAAARDVSESRLMALIKKAEALSQIERLLLDYGPHFRHMHVAAAVARLPEVRLPSANGEARRRTAVRILAPGIEATADQMDPHQAAACLGAFGSLRCAPPAALTRVAARLAADRGAALRALHPWELAGAARALAALRDQEEAGAAEAAAAAAAARAGTEFSPPPGPGGGQTSGSASQALLAPGAAGAATPDALSPVGAAADGGALARASPVEALWTLLPEVARTRLHDFPADDLAAIAWALARRGRASKRFMADACTAALPRPEKFGPGATAALTCALAEAGHADELLLGALARRAEGAKAEFTAAQLAGMLHAHADLGFYSAPFAEAAAKAATRAGALRGAPPAAAASLVSAFARLRHADGPLLSQFSGLLPGLAARLGARGVVDALWALLHLGHAGPRLEAALPSVLRELEAGAERLPPGAAARAVWCCAVLEEGGRGGGGGGEFETAAEAAGAGALVQRLYARVAAGAPEDFELSELALLHQAGRLLSDDWLRAAAGGEEDGAGGGAGGADADSASTAAAGPAAALPPRLARAAAAAARHRASQHAARGGRQQAHVADLLEELGLEPVRRLGLDGGCLVIDVAVIAGPVKVAVLCDGPARRTRSAPHARTGDWVAAAWLLERAGWRVLTLPWYEWEPLAGRGAGPLDALAHLANSFAQQGVKL</sequence>
<feature type="compositionally biased region" description="Low complexity" evidence="1">
    <location>
        <begin position="641"/>
        <end position="652"/>
    </location>
</feature>
<dbReference type="AlphaFoldDB" id="A0A2V0PD95"/>
<dbReference type="STRING" id="307507.A0A2V0PD95"/>
<feature type="region of interest" description="Disordered" evidence="1">
    <location>
        <begin position="629"/>
        <end position="652"/>
    </location>
</feature>
<comment type="caution">
    <text evidence="2">The sequence shown here is derived from an EMBL/GenBank/DDBJ whole genome shotgun (WGS) entry which is preliminary data.</text>
</comment>
<feature type="region of interest" description="Disordered" evidence="1">
    <location>
        <begin position="72"/>
        <end position="97"/>
    </location>
</feature>
<organism evidence="2 3">
    <name type="scientific">Raphidocelis subcapitata</name>
    <dbReference type="NCBI Taxonomy" id="307507"/>
    <lineage>
        <taxon>Eukaryota</taxon>
        <taxon>Viridiplantae</taxon>
        <taxon>Chlorophyta</taxon>
        <taxon>core chlorophytes</taxon>
        <taxon>Chlorophyceae</taxon>
        <taxon>CS clade</taxon>
        <taxon>Sphaeropleales</taxon>
        <taxon>Selenastraceae</taxon>
        <taxon>Raphidocelis</taxon>
    </lineage>
</organism>
<gene>
    <name evidence="2" type="ORF">Rsub_07721</name>
</gene>
<evidence type="ECO:0000256" key="1">
    <source>
        <dbReference type="SAM" id="MobiDB-lite"/>
    </source>
</evidence>
<dbReference type="Proteomes" id="UP000247498">
    <property type="component" value="Unassembled WGS sequence"/>
</dbReference>
<name>A0A2V0PD95_9CHLO</name>
<dbReference type="InParanoid" id="A0A2V0PD95"/>
<protein>
    <recommendedName>
        <fullName evidence="4">RAP domain-containing protein</fullName>
    </recommendedName>
</protein>
<evidence type="ECO:0008006" key="4">
    <source>
        <dbReference type="Google" id="ProtNLM"/>
    </source>
</evidence>
<keyword evidence="3" id="KW-1185">Reference proteome</keyword>
<proteinExistence type="predicted"/>
<reference evidence="2 3" key="1">
    <citation type="journal article" date="2018" name="Sci. Rep.">
        <title>Raphidocelis subcapitata (=Pseudokirchneriella subcapitata) provides an insight into genome evolution and environmental adaptations in the Sphaeropleales.</title>
        <authorList>
            <person name="Suzuki S."/>
            <person name="Yamaguchi H."/>
            <person name="Nakajima N."/>
            <person name="Kawachi M."/>
        </authorList>
    </citation>
    <scope>NUCLEOTIDE SEQUENCE [LARGE SCALE GENOMIC DNA]</scope>
    <source>
        <strain evidence="2 3">NIES-35</strain>
    </source>
</reference>